<name>A0A4Q2KGP3_9FIRM</name>
<dbReference type="AlphaFoldDB" id="A0A4Q2KGP3"/>
<evidence type="ECO:0000313" key="4">
    <source>
        <dbReference type="Proteomes" id="UP000291269"/>
    </source>
</evidence>
<proteinExistence type="predicted"/>
<evidence type="ECO:0000256" key="1">
    <source>
        <dbReference type="SAM" id="SignalP"/>
    </source>
</evidence>
<feature type="chain" id="PRO_5020479116" description="Cyclophilin-like domain-containing protein" evidence="1">
    <location>
        <begin position="22"/>
        <end position="165"/>
    </location>
</feature>
<keyword evidence="1" id="KW-0732">Signal</keyword>
<reference evidence="3 4" key="1">
    <citation type="journal article" date="2019" name="Gut">
        <title>Antibiotics-induced monodominance of a novel gut bacterial order.</title>
        <authorList>
            <person name="Hildebrand F."/>
            <person name="Moitinho-Silva L."/>
            <person name="Blasche S."/>
            <person name="Jahn M.T."/>
            <person name="Gossmann T.I."/>
            <person name="Heuerta-Cepas J."/>
            <person name="Hercog R."/>
            <person name="Luetge M."/>
            <person name="Bahram M."/>
            <person name="Pryszlak A."/>
            <person name="Alves R.J."/>
            <person name="Waszak S.M."/>
            <person name="Zhu A."/>
            <person name="Ye L."/>
            <person name="Costea P.I."/>
            <person name="Aalvink S."/>
            <person name="Belzer C."/>
            <person name="Forslund S.K."/>
            <person name="Sunagawa S."/>
            <person name="Hentschel U."/>
            <person name="Merten C."/>
            <person name="Patil K.R."/>
            <person name="Benes V."/>
            <person name="Bork P."/>
        </authorList>
    </citation>
    <scope>NUCLEOTIDE SEQUENCE [LARGE SCALE GENOMIC DNA]</scope>
    <source>
        <strain evidence="3 4">HDS1380</strain>
    </source>
</reference>
<keyword evidence="4" id="KW-1185">Reference proteome</keyword>
<dbReference type="InterPro" id="IPR041183">
    <property type="entry name" value="Cyclophilin-like"/>
</dbReference>
<feature type="signal peptide" evidence="1">
    <location>
        <begin position="1"/>
        <end position="21"/>
    </location>
</feature>
<evidence type="ECO:0000259" key="2">
    <source>
        <dbReference type="Pfam" id="PF18050"/>
    </source>
</evidence>
<dbReference type="Gene3D" id="2.40.100.20">
    <property type="match status" value="1"/>
</dbReference>
<evidence type="ECO:0000313" key="3">
    <source>
        <dbReference type="EMBL" id="RXZ62201.1"/>
    </source>
</evidence>
<dbReference type="Proteomes" id="UP000291269">
    <property type="component" value="Unassembled WGS sequence"/>
</dbReference>
<feature type="domain" description="Cyclophilin-like" evidence="2">
    <location>
        <begin position="48"/>
        <end position="160"/>
    </location>
</feature>
<gene>
    <name evidence="3" type="ORF">ESZ91_07350</name>
</gene>
<dbReference type="RefSeq" id="WP_129225670.1">
    <property type="nucleotide sequence ID" value="NZ_SDOZ01000002.1"/>
</dbReference>
<dbReference type="InterPro" id="IPR029000">
    <property type="entry name" value="Cyclophilin-like_dom_sf"/>
</dbReference>
<sequence>MKVILSMLFALLFAFSAAACAPEGESGSTLVKDWLDGLHSGNAARVEMEVSGEKIYAALADNAAAKEFADRLAKGETTLAFSDFAGAEKIAYPSPPFTLSDAEGCDPEIGDVTIYKPWGNIAIFYRDSSGYSSDLVYLGKIEGDGIGIFAAQSGDFTVTLRLAGD</sequence>
<dbReference type="EMBL" id="SDOZ01000002">
    <property type="protein sequence ID" value="RXZ62201.1"/>
    <property type="molecule type" value="Genomic_DNA"/>
</dbReference>
<protein>
    <recommendedName>
        <fullName evidence="2">Cyclophilin-like domain-containing protein</fullName>
    </recommendedName>
</protein>
<organism evidence="3 4">
    <name type="scientific">Candidatus Borkfalkia ceftriaxoniphila</name>
    <dbReference type="NCBI Taxonomy" id="2508949"/>
    <lineage>
        <taxon>Bacteria</taxon>
        <taxon>Bacillati</taxon>
        <taxon>Bacillota</taxon>
        <taxon>Clostridia</taxon>
        <taxon>Christensenellales</taxon>
        <taxon>Christensenellaceae</taxon>
        <taxon>Candidatus Borkfalkia</taxon>
    </lineage>
</organism>
<dbReference type="Pfam" id="PF18050">
    <property type="entry name" value="Cyclophil_like2"/>
    <property type="match status" value="1"/>
</dbReference>
<dbReference type="OrthoDB" id="9806505at2"/>
<comment type="caution">
    <text evidence="3">The sequence shown here is derived from an EMBL/GenBank/DDBJ whole genome shotgun (WGS) entry which is preliminary data.</text>
</comment>
<dbReference type="PROSITE" id="PS51257">
    <property type="entry name" value="PROKAR_LIPOPROTEIN"/>
    <property type="match status" value="1"/>
</dbReference>
<accession>A0A4Q2KGP3</accession>
<dbReference type="SUPFAM" id="SSF50891">
    <property type="entry name" value="Cyclophilin-like"/>
    <property type="match status" value="1"/>
</dbReference>